<name>A0A8D9A1G5_9HEMI</name>
<sequence>MLDIHGTLNKKVITVFIVCTYFIGQVCHLFATLKKRSFYSKLVFPTFIKLEPHRHFKCSPTSALYCHPVMRNHPQGQKENPVGGFRQITLKFNELFTRTLLFRKYAEGLFCSLALCRQIE</sequence>
<evidence type="ECO:0000256" key="1">
    <source>
        <dbReference type="SAM" id="Phobius"/>
    </source>
</evidence>
<keyword evidence="1" id="KW-0472">Membrane</keyword>
<dbReference type="EMBL" id="HBUF01548050">
    <property type="protein sequence ID" value="CAG6757853.1"/>
    <property type="molecule type" value="Transcribed_RNA"/>
</dbReference>
<feature type="transmembrane region" description="Helical" evidence="1">
    <location>
        <begin position="12"/>
        <end position="31"/>
    </location>
</feature>
<organism evidence="2">
    <name type="scientific">Cacopsylla melanoneura</name>
    <dbReference type="NCBI Taxonomy" id="428564"/>
    <lineage>
        <taxon>Eukaryota</taxon>
        <taxon>Metazoa</taxon>
        <taxon>Ecdysozoa</taxon>
        <taxon>Arthropoda</taxon>
        <taxon>Hexapoda</taxon>
        <taxon>Insecta</taxon>
        <taxon>Pterygota</taxon>
        <taxon>Neoptera</taxon>
        <taxon>Paraneoptera</taxon>
        <taxon>Hemiptera</taxon>
        <taxon>Sternorrhyncha</taxon>
        <taxon>Psylloidea</taxon>
        <taxon>Psyllidae</taxon>
        <taxon>Psyllinae</taxon>
        <taxon>Cacopsylla</taxon>
    </lineage>
</organism>
<protein>
    <submittedName>
        <fullName evidence="2">Uncharacterized protein</fullName>
    </submittedName>
</protein>
<dbReference type="AlphaFoldDB" id="A0A8D9A1G5"/>
<proteinExistence type="predicted"/>
<keyword evidence="1" id="KW-1133">Transmembrane helix</keyword>
<evidence type="ECO:0000313" key="2">
    <source>
        <dbReference type="EMBL" id="CAG6757853.1"/>
    </source>
</evidence>
<reference evidence="2" key="1">
    <citation type="submission" date="2021-05" db="EMBL/GenBank/DDBJ databases">
        <authorList>
            <person name="Alioto T."/>
            <person name="Alioto T."/>
            <person name="Gomez Garrido J."/>
        </authorList>
    </citation>
    <scope>NUCLEOTIDE SEQUENCE</scope>
</reference>
<keyword evidence="1" id="KW-0812">Transmembrane</keyword>
<accession>A0A8D9A1G5</accession>